<keyword evidence="4" id="KW-1015">Disulfide bond</keyword>
<dbReference type="InterPro" id="IPR005982">
    <property type="entry name" value="Thioredox_Rdtase"/>
</dbReference>
<dbReference type="OrthoDB" id="9806179at2"/>
<comment type="similarity">
    <text evidence="6">Belongs to the class-II pyridine nucleotide-disulfide oxidoreductase family.</text>
</comment>
<protein>
    <recommendedName>
        <fullName evidence="6">Thioredoxin reductase</fullName>
        <ecNumber evidence="6">1.8.1.9</ecNumber>
    </recommendedName>
</protein>
<feature type="domain" description="FAD/NAD(P)-binding" evidence="8">
    <location>
        <begin position="5"/>
        <end position="292"/>
    </location>
</feature>
<dbReference type="GO" id="GO:0005737">
    <property type="term" value="C:cytoplasm"/>
    <property type="evidence" value="ECO:0007669"/>
    <property type="project" value="InterPro"/>
</dbReference>
<dbReference type="PANTHER" id="PTHR48105">
    <property type="entry name" value="THIOREDOXIN REDUCTASE 1-RELATED-RELATED"/>
    <property type="match status" value="1"/>
</dbReference>
<comment type="cofactor">
    <cofactor evidence="7">
        <name>FAD</name>
        <dbReference type="ChEBI" id="CHEBI:57692"/>
    </cofactor>
    <text evidence="7">Binds 1 FAD per subunit.</text>
</comment>
<evidence type="ECO:0000259" key="8">
    <source>
        <dbReference type="Pfam" id="PF07992"/>
    </source>
</evidence>
<dbReference type="InterPro" id="IPR036188">
    <property type="entry name" value="FAD/NAD-bd_sf"/>
</dbReference>
<dbReference type="PROSITE" id="PS00573">
    <property type="entry name" value="PYRIDINE_REDOX_2"/>
    <property type="match status" value="1"/>
</dbReference>
<evidence type="ECO:0000256" key="7">
    <source>
        <dbReference type="RuleBase" id="RU003881"/>
    </source>
</evidence>
<dbReference type="InterPro" id="IPR023753">
    <property type="entry name" value="FAD/NAD-binding_dom"/>
</dbReference>
<dbReference type="InterPro" id="IPR050097">
    <property type="entry name" value="Ferredoxin-NADP_redctase_2"/>
</dbReference>
<reference evidence="9 10" key="1">
    <citation type="submission" date="2015-07" db="EMBL/GenBank/DDBJ databases">
        <title>Whole genome sequence of Herpetosiphon geysericola DSM 7119.</title>
        <authorList>
            <person name="Hemp J."/>
            <person name="Ward L.M."/>
            <person name="Pace L.A."/>
            <person name="Fischer W.W."/>
        </authorList>
    </citation>
    <scope>NUCLEOTIDE SEQUENCE [LARGE SCALE GENOMIC DNA]</scope>
    <source>
        <strain evidence="9 10">DSM 7119</strain>
    </source>
</reference>
<dbReference type="Gene3D" id="3.50.50.60">
    <property type="entry name" value="FAD/NAD(P)-binding domain"/>
    <property type="match status" value="2"/>
</dbReference>
<dbReference type="STRING" id="70996.SE18_18390"/>
<dbReference type="InterPro" id="IPR008255">
    <property type="entry name" value="Pyr_nucl-diS_OxRdtase_2_AS"/>
</dbReference>
<dbReference type="Pfam" id="PF07992">
    <property type="entry name" value="Pyr_redox_2"/>
    <property type="match status" value="1"/>
</dbReference>
<gene>
    <name evidence="9" type="ORF">SE18_18390</name>
</gene>
<evidence type="ECO:0000313" key="10">
    <source>
        <dbReference type="Proteomes" id="UP000050277"/>
    </source>
</evidence>
<dbReference type="GO" id="GO:0019430">
    <property type="term" value="P:removal of superoxide radicals"/>
    <property type="evidence" value="ECO:0007669"/>
    <property type="project" value="UniProtKB-UniRule"/>
</dbReference>
<dbReference type="PRINTS" id="PR00368">
    <property type="entry name" value="FADPNR"/>
</dbReference>
<keyword evidence="5 6" id="KW-0676">Redox-active center</keyword>
<dbReference type="EMBL" id="LGKP01000025">
    <property type="protein sequence ID" value="KPL85580.1"/>
    <property type="molecule type" value="Genomic_DNA"/>
</dbReference>
<organism evidence="9 10">
    <name type="scientific">Herpetosiphon geysericola</name>
    <dbReference type="NCBI Taxonomy" id="70996"/>
    <lineage>
        <taxon>Bacteria</taxon>
        <taxon>Bacillati</taxon>
        <taxon>Chloroflexota</taxon>
        <taxon>Chloroflexia</taxon>
        <taxon>Herpetosiphonales</taxon>
        <taxon>Herpetosiphonaceae</taxon>
        <taxon>Herpetosiphon</taxon>
    </lineage>
</organism>
<dbReference type="NCBIfam" id="TIGR01292">
    <property type="entry name" value="TRX_reduct"/>
    <property type="match status" value="1"/>
</dbReference>
<keyword evidence="10" id="KW-1185">Reference proteome</keyword>
<dbReference type="RefSeq" id="WP_054535902.1">
    <property type="nucleotide sequence ID" value="NZ_LGKP01000025.1"/>
</dbReference>
<name>A0A0P6YR11_9CHLR</name>
<keyword evidence="3 6" id="KW-0560">Oxidoreductase</keyword>
<evidence type="ECO:0000313" key="9">
    <source>
        <dbReference type="EMBL" id="KPL85580.1"/>
    </source>
</evidence>
<comment type="catalytic activity">
    <reaction evidence="6">
        <text>[thioredoxin]-dithiol + NADP(+) = [thioredoxin]-disulfide + NADPH + H(+)</text>
        <dbReference type="Rhea" id="RHEA:20345"/>
        <dbReference type="Rhea" id="RHEA-COMP:10698"/>
        <dbReference type="Rhea" id="RHEA-COMP:10700"/>
        <dbReference type="ChEBI" id="CHEBI:15378"/>
        <dbReference type="ChEBI" id="CHEBI:29950"/>
        <dbReference type="ChEBI" id="CHEBI:50058"/>
        <dbReference type="ChEBI" id="CHEBI:57783"/>
        <dbReference type="ChEBI" id="CHEBI:58349"/>
        <dbReference type="EC" id="1.8.1.9"/>
    </reaction>
</comment>
<comment type="caution">
    <text evidence="9">The sequence shown here is derived from an EMBL/GenBank/DDBJ whole genome shotgun (WGS) entry which is preliminary data.</text>
</comment>
<evidence type="ECO:0000256" key="4">
    <source>
        <dbReference type="ARBA" id="ARBA00023157"/>
    </source>
</evidence>
<dbReference type="GO" id="GO:0004791">
    <property type="term" value="F:thioredoxin-disulfide reductase (NADPH) activity"/>
    <property type="evidence" value="ECO:0007669"/>
    <property type="project" value="UniProtKB-UniRule"/>
</dbReference>
<evidence type="ECO:0000256" key="3">
    <source>
        <dbReference type="ARBA" id="ARBA00023002"/>
    </source>
</evidence>
<evidence type="ECO:0000256" key="1">
    <source>
        <dbReference type="ARBA" id="ARBA00022630"/>
    </source>
</evidence>
<accession>A0A0P6YR11</accession>
<keyword evidence="7" id="KW-0521">NADP</keyword>
<dbReference type="SUPFAM" id="SSF51905">
    <property type="entry name" value="FAD/NAD(P)-binding domain"/>
    <property type="match status" value="1"/>
</dbReference>
<keyword evidence="2 6" id="KW-0274">FAD</keyword>
<dbReference type="PATRIC" id="fig|70996.4.peg.556"/>
<proteinExistence type="inferred from homology"/>
<dbReference type="Proteomes" id="UP000050277">
    <property type="component" value="Unassembled WGS sequence"/>
</dbReference>
<dbReference type="PRINTS" id="PR00469">
    <property type="entry name" value="PNDRDTASEII"/>
</dbReference>
<comment type="subunit">
    <text evidence="6">Homodimer.</text>
</comment>
<evidence type="ECO:0000256" key="5">
    <source>
        <dbReference type="ARBA" id="ARBA00023284"/>
    </source>
</evidence>
<sequence length="316" mass="34378">MEKQKVTVIGSGPAGLTAALYAARANLTPLVIRGIQPGGLIATTSEVENYPGFPDAINGFDLADKMEKQAARFGTHFLDGIVEKVELGERPFKLHIDNGTIVETETLIISTGASPRKLGVPGELELANRGVSYCAVCDGFFFRDKTLVVVGGGNSALDESLFLTRYAKEVHVIHRRDQLRADPVLIERAQNNPKIKFIWDTVVTKIEGTVKVEGVGLQNVKTGEESTFAADGVFPYIGHIPNTWLFKDQIDLDENGYIVSSGRARTNIPGVFVAGDVEDHVYRQAITAAGSGCMAAMEASWFLDQIEHEQTSLAQW</sequence>
<evidence type="ECO:0000256" key="2">
    <source>
        <dbReference type="ARBA" id="ARBA00022827"/>
    </source>
</evidence>
<keyword evidence="1 6" id="KW-0285">Flavoprotein</keyword>
<dbReference type="EC" id="1.8.1.9" evidence="6"/>
<dbReference type="AlphaFoldDB" id="A0A0P6YR11"/>
<evidence type="ECO:0000256" key="6">
    <source>
        <dbReference type="RuleBase" id="RU003880"/>
    </source>
</evidence>